<dbReference type="STRING" id="268407.PWYN_11570"/>
<feature type="signal peptide" evidence="1">
    <location>
        <begin position="1"/>
        <end position="22"/>
    </location>
</feature>
<dbReference type="OrthoDB" id="2657915at2"/>
<protein>
    <recommendedName>
        <fullName evidence="4">Lipoprotein</fullName>
    </recommendedName>
</protein>
<reference evidence="2 3" key="2">
    <citation type="submission" date="2014-10" db="EMBL/GenBank/DDBJ databases">
        <title>Comparative genomics of the Paenibacillus odorifer group.</title>
        <authorList>
            <person name="Tsai Y.-C."/>
            <person name="Martin N."/>
            <person name="Korlach J."/>
            <person name="Wiedmann M."/>
        </authorList>
    </citation>
    <scope>NUCLEOTIDE SEQUENCE [LARGE SCALE GENOMIC DNA]</scope>
    <source>
        <strain evidence="2 3">DSM 18334</strain>
    </source>
</reference>
<gene>
    <name evidence="2" type="ORF">PWYN_11570</name>
</gene>
<dbReference type="EMBL" id="JQCR01000002">
    <property type="protein sequence ID" value="KGE19903.1"/>
    <property type="molecule type" value="Genomic_DNA"/>
</dbReference>
<evidence type="ECO:0000256" key="1">
    <source>
        <dbReference type="SAM" id="SignalP"/>
    </source>
</evidence>
<evidence type="ECO:0008006" key="4">
    <source>
        <dbReference type="Google" id="ProtNLM"/>
    </source>
</evidence>
<reference evidence="2 3" key="1">
    <citation type="submission" date="2014-08" db="EMBL/GenBank/DDBJ databases">
        <authorList>
            <person name="den Bakker H.C."/>
        </authorList>
    </citation>
    <scope>NUCLEOTIDE SEQUENCE [LARGE SCALE GENOMIC DNA]</scope>
    <source>
        <strain evidence="2 3">DSM 18334</strain>
    </source>
</reference>
<dbReference type="RefSeq" id="WP_036651485.1">
    <property type="nucleotide sequence ID" value="NZ_JQCR01000002.1"/>
</dbReference>
<dbReference type="AlphaFoldDB" id="A0A098MCX0"/>
<proteinExistence type="predicted"/>
<accession>A0A098MCX0</accession>
<evidence type="ECO:0000313" key="3">
    <source>
        <dbReference type="Proteomes" id="UP000029734"/>
    </source>
</evidence>
<organism evidence="2 3">
    <name type="scientific">Paenibacillus wynnii</name>
    <dbReference type="NCBI Taxonomy" id="268407"/>
    <lineage>
        <taxon>Bacteria</taxon>
        <taxon>Bacillati</taxon>
        <taxon>Bacillota</taxon>
        <taxon>Bacilli</taxon>
        <taxon>Bacillales</taxon>
        <taxon>Paenibacillaceae</taxon>
        <taxon>Paenibacillus</taxon>
    </lineage>
</organism>
<sequence length="362" mass="39804">MFKKWGISAAALLLTAAVILPACSSKQEPKEALKAAATKATTMTSYEMKSKFVMNNLTIDEGASEADGMTTQILSMMKNAEITVDGVYQAKPMQTEATMVLNLKGDMAMSFTVPMVITPEKVFIKIPSIPLVPLPETLVGKFLELDLKALAEQEGTEFNPATLDTQKAQKLSNEVLDTLMAEYDEAKYFKNIDVKDAKLPEGVDAKQVIQFQVTNDNIKEAITILINNALPKIIDIVGKEEYKEMLQIDAADLAEAKTELQSGDTRAELDKGLADLGKYLTINQFHFNTAINKDDFPVYQDIVMDIKVSDPEQGTNVGISMTGSNQYSKINEKPVFKIGIPKGDDVVSMEELQEQFGVMGSY</sequence>
<feature type="chain" id="PRO_5038859289" description="Lipoprotein" evidence="1">
    <location>
        <begin position="23"/>
        <end position="362"/>
    </location>
</feature>
<dbReference type="Proteomes" id="UP000029734">
    <property type="component" value="Unassembled WGS sequence"/>
</dbReference>
<evidence type="ECO:0000313" key="2">
    <source>
        <dbReference type="EMBL" id="KGE19903.1"/>
    </source>
</evidence>
<keyword evidence="1" id="KW-0732">Signal</keyword>
<comment type="caution">
    <text evidence="2">The sequence shown here is derived from an EMBL/GenBank/DDBJ whole genome shotgun (WGS) entry which is preliminary data.</text>
</comment>
<name>A0A098MCX0_9BACL</name>
<keyword evidence="3" id="KW-1185">Reference proteome</keyword>
<dbReference type="eggNOG" id="ENOG5032SP4">
    <property type="taxonomic scope" value="Bacteria"/>
</dbReference>